<comment type="cofactor">
    <cofactor evidence="5 7">
        <name>FMN</name>
        <dbReference type="ChEBI" id="CHEBI:58210"/>
    </cofactor>
</comment>
<dbReference type="EC" id="1.3.1.-" evidence="5"/>
<dbReference type="OrthoDB" id="9764501at2"/>
<feature type="domain" description="DUS-like FMN-binding" evidence="8">
    <location>
        <begin position="5"/>
        <end position="296"/>
    </location>
</feature>
<keyword evidence="10" id="KW-1185">Reference proteome</keyword>
<sequence>MQLALAPLQTYTDYHFRNAHIAIFKGVDKFYAPYLKLNNDGTIKNAPKMDILPENNPQIDVIPQLMACSAQEFFTMADYIEELGYSELNWNMGCPYPMVTNRNLGAGILNKPSEIFHLFDTIFPKLTMGLGIKMRMGLENTSEILEILPQLNDYPITEIIIHARYAKQLYNGTCDHERFMECLSLTKHPLVYNGDITTKEEFDYLDGKFSSVQSWMIGRGAMSNPSLFEEIKFGTVDSGELYRSKLMQFSELLTTSLLDCNPDRGYALSKMKSYWEYLSESLSDGNQLYRKVKKAKDINELTNHLRYFLLD</sequence>
<gene>
    <name evidence="9" type="ORF">FO442_18275</name>
</gene>
<keyword evidence="7" id="KW-0547">Nucleotide-binding</keyword>
<evidence type="ECO:0000313" key="9">
    <source>
        <dbReference type="EMBL" id="TSJ39119.1"/>
    </source>
</evidence>
<dbReference type="InterPro" id="IPR001269">
    <property type="entry name" value="DUS_fam"/>
</dbReference>
<keyword evidence="3 5" id="KW-0819">tRNA processing</keyword>
<feature type="binding site" evidence="7">
    <location>
        <begin position="218"/>
        <end position="219"/>
    </location>
    <ligand>
        <name>FMN</name>
        <dbReference type="ChEBI" id="CHEBI:58210"/>
    </ligand>
</feature>
<keyword evidence="2 5" id="KW-0288">FMN</keyword>
<evidence type="ECO:0000256" key="7">
    <source>
        <dbReference type="PIRSR" id="PIRSR006621-2"/>
    </source>
</evidence>
<dbReference type="CDD" id="cd02801">
    <property type="entry name" value="DUS_like_FMN"/>
    <property type="match status" value="1"/>
</dbReference>
<dbReference type="Pfam" id="PF01207">
    <property type="entry name" value="Dus"/>
    <property type="match status" value="1"/>
</dbReference>
<organism evidence="9 10">
    <name type="scientific">Fluviicola chungangensis</name>
    <dbReference type="NCBI Taxonomy" id="2597671"/>
    <lineage>
        <taxon>Bacteria</taxon>
        <taxon>Pseudomonadati</taxon>
        <taxon>Bacteroidota</taxon>
        <taxon>Flavobacteriia</taxon>
        <taxon>Flavobacteriales</taxon>
        <taxon>Crocinitomicaceae</taxon>
        <taxon>Fluviicola</taxon>
    </lineage>
</organism>
<protein>
    <recommendedName>
        <fullName evidence="5">tRNA-dihydrouridine synthase</fullName>
        <ecNumber evidence="5">1.3.1.-</ecNumber>
    </recommendedName>
</protein>
<dbReference type="PANTHER" id="PTHR45846:SF1">
    <property type="entry name" value="TRNA-DIHYDROURIDINE(47) SYNTHASE [NAD(P)(+)]-LIKE"/>
    <property type="match status" value="1"/>
</dbReference>
<comment type="function">
    <text evidence="5">Catalyzes the synthesis of 5,6-dihydrouridine (D), a modified base found in the D-loop of most tRNAs, via the reduction of the C5-C6 double bond in target uridines.</text>
</comment>
<evidence type="ECO:0000256" key="5">
    <source>
        <dbReference type="PIRNR" id="PIRNR006621"/>
    </source>
</evidence>
<dbReference type="Gene3D" id="3.20.20.70">
    <property type="entry name" value="Aldolase class I"/>
    <property type="match status" value="1"/>
</dbReference>
<proteinExistence type="inferred from homology"/>
<feature type="active site" description="Proton donor" evidence="6">
    <location>
        <position position="94"/>
    </location>
</feature>
<evidence type="ECO:0000256" key="3">
    <source>
        <dbReference type="ARBA" id="ARBA00022694"/>
    </source>
</evidence>
<feature type="binding site" evidence="7">
    <location>
        <position position="64"/>
    </location>
    <ligand>
        <name>FMN</name>
        <dbReference type="ChEBI" id="CHEBI:58210"/>
    </ligand>
</feature>
<dbReference type="GO" id="GO:0017150">
    <property type="term" value="F:tRNA dihydrouridine synthase activity"/>
    <property type="evidence" value="ECO:0007669"/>
    <property type="project" value="InterPro"/>
</dbReference>
<dbReference type="GO" id="GO:0050660">
    <property type="term" value="F:flavin adenine dinucleotide binding"/>
    <property type="evidence" value="ECO:0007669"/>
    <property type="project" value="InterPro"/>
</dbReference>
<dbReference type="PIRSF" id="PIRSF006621">
    <property type="entry name" value="Dus"/>
    <property type="match status" value="1"/>
</dbReference>
<dbReference type="Proteomes" id="UP000316008">
    <property type="component" value="Unassembled WGS sequence"/>
</dbReference>
<evidence type="ECO:0000256" key="1">
    <source>
        <dbReference type="ARBA" id="ARBA00022630"/>
    </source>
</evidence>
<evidence type="ECO:0000259" key="8">
    <source>
        <dbReference type="Pfam" id="PF01207"/>
    </source>
</evidence>
<dbReference type="GO" id="GO:0003723">
    <property type="term" value="F:RNA binding"/>
    <property type="evidence" value="ECO:0007669"/>
    <property type="project" value="TreeGrafter"/>
</dbReference>
<reference evidence="9 10" key="1">
    <citation type="submission" date="2019-07" db="EMBL/GenBank/DDBJ databases">
        <authorList>
            <person name="Huq M.A."/>
        </authorList>
    </citation>
    <scope>NUCLEOTIDE SEQUENCE [LARGE SCALE GENOMIC DNA]</scope>
    <source>
        <strain evidence="9 10">MAH-3</strain>
    </source>
</reference>
<name>A0A556MGW2_9FLAO</name>
<evidence type="ECO:0000313" key="10">
    <source>
        <dbReference type="Proteomes" id="UP000316008"/>
    </source>
</evidence>
<keyword evidence="4 5" id="KW-0560">Oxidoreductase</keyword>
<evidence type="ECO:0000256" key="6">
    <source>
        <dbReference type="PIRSR" id="PIRSR006621-1"/>
    </source>
</evidence>
<evidence type="ECO:0000256" key="4">
    <source>
        <dbReference type="ARBA" id="ARBA00023002"/>
    </source>
</evidence>
<dbReference type="InterPro" id="IPR035587">
    <property type="entry name" value="DUS-like_FMN-bd"/>
</dbReference>
<dbReference type="RefSeq" id="WP_144334658.1">
    <property type="nucleotide sequence ID" value="NZ_VLPL01000012.1"/>
</dbReference>
<feature type="binding site" evidence="7">
    <location>
        <position position="133"/>
    </location>
    <ligand>
        <name>FMN</name>
        <dbReference type="ChEBI" id="CHEBI:58210"/>
    </ligand>
</feature>
<dbReference type="SUPFAM" id="SSF51395">
    <property type="entry name" value="FMN-linked oxidoreductases"/>
    <property type="match status" value="1"/>
</dbReference>
<comment type="similarity">
    <text evidence="5">Belongs to the dus family.</text>
</comment>
<dbReference type="EMBL" id="VLPL01000012">
    <property type="protein sequence ID" value="TSJ39119.1"/>
    <property type="molecule type" value="Genomic_DNA"/>
</dbReference>
<comment type="caution">
    <text evidence="9">The sequence shown here is derived from an EMBL/GenBank/DDBJ whole genome shotgun (WGS) entry which is preliminary data.</text>
</comment>
<feature type="binding site" evidence="7">
    <location>
        <position position="162"/>
    </location>
    <ligand>
        <name>FMN</name>
        <dbReference type="ChEBI" id="CHEBI:58210"/>
    </ligand>
</feature>
<dbReference type="PANTHER" id="PTHR45846">
    <property type="entry name" value="TRNA-DIHYDROURIDINE(47) SYNTHASE [NAD(P)(+)]-LIKE"/>
    <property type="match status" value="1"/>
</dbReference>
<keyword evidence="1 5" id="KW-0285">Flavoprotein</keyword>
<accession>A0A556MGW2</accession>
<dbReference type="AlphaFoldDB" id="A0A556MGW2"/>
<evidence type="ECO:0000256" key="2">
    <source>
        <dbReference type="ARBA" id="ARBA00022643"/>
    </source>
</evidence>
<dbReference type="InterPro" id="IPR013785">
    <property type="entry name" value="Aldolase_TIM"/>
</dbReference>